<sequence>MIDNYVDDTVLTLFSKYQNINFIIYTNNISKQLKLDFEKYSKQYKNITLKTFKNSHDRFFIVDKKEIYHISASLKDLAKKWFAFSKINLSLKEILEKLN</sequence>
<reference evidence="1" key="1">
    <citation type="journal article" date="2023" name="Antibiotics">
        <title>Genomic Characterization of Antibiotic-Resistant Campylobacterales Isolated from Chilean Poultry Meat.</title>
        <authorList>
            <person name="Concha-Toloza M."/>
            <person name="Lopez-Cantillo M."/>
            <person name="Molina-Mora J.A."/>
            <person name="Collado L."/>
        </authorList>
    </citation>
    <scope>NUCLEOTIDE SEQUENCE</scope>
    <source>
        <strain evidence="1">FR1p273A</strain>
    </source>
</reference>
<proteinExistence type="predicted"/>
<gene>
    <name evidence="1" type="ORF">PT520_06315</name>
</gene>
<name>A0AAW6VND6_9BACT</name>
<dbReference type="RefSeq" id="WP_206423432.1">
    <property type="nucleotide sequence ID" value="NZ_CP183410.1"/>
</dbReference>
<dbReference type="AlphaFoldDB" id="A0AAW6VND6"/>
<organism evidence="1 2">
    <name type="scientific">Aliarcobacter butzleri</name>
    <dbReference type="NCBI Taxonomy" id="28197"/>
    <lineage>
        <taxon>Bacteria</taxon>
        <taxon>Pseudomonadati</taxon>
        <taxon>Campylobacterota</taxon>
        <taxon>Epsilonproteobacteria</taxon>
        <taxon>Campylobacterales</taxon>
        <taxon>Arcobacteraceae</taxon>
        <taxon>Aliarcobacter</taxon>
    </lineage>
</organism>
<reference evidence="1" key="2">
    <citation type="submission" date="2023-02" db="EMBL/GenBank/DDBJ databases">
        <authorList>
            <person name="Concha-Toloza M."/>
            <person name="Lopez-Cantillo M."/>
            <person name="Molina-Mora J."/>
            <person name="Collado L."/>
        </authorList>
    </citation>
    <scope>NUCLEOTIDE SEQUENCE</scope>
    <source>
        <strain evidence="1">FR1p273A</strain>
    </source>
</reference>
<comment type="caution">
    <text evidence="1">The sequence shown here is derived from an EMBL/GenBank/DDBJ whole genome shotgun (WGS) entry which is preliminary data.</text>
</comment>
<dbReference type="EMBL" id="JAQTJH010000006">
    <property type="protein sequence ID" value="MDK2062135.1"/>
    <property type="molecule type" value="Genomic_DNA"/>
</dbReference>
<accession>A0AAW6VND6</accession>
<evidence type="ECO:0000313" key="1">
    <source>
        <dbReference type="EMBL" id="MDK2062135.1"/>
    </source>
</evidence>
<protein>
    <submittedName>
        <fullName evidence="1">Uncharacterized protein</fullName>
    </submittedName>
</protein>
<dbReference type="Proteomes" id="UP001237843">
    <property type="component" value="Unassembled WGS sequence"/>
</dbReference>
<evidence type="ECO:0000313" key="2">
    <source>
        <dbReference type="Proteomes" id="UP001237843"/>
    </source>
</evidence>